<evidence type="ECO:0000313" key="1">
    <source>
        <dbReference type="EMBL" id="EER06716.1"/>
    </source>
</evidence>
<dbReference type="InParanoid" id="C5L968"/>
<sequence>MVAASPISRSLLARLDPPRYLRDSEVDRSDLTEVLEAILRRPAVTAPSTTTAADRAPPILVKLGPLPARVGARAFGETLKSLGVNLRSVTVRRSKDFSHSMVYAEVYERSDVDIILSRLNKRAYVINLGDEVGPCHVCLSVTVLDDHDLSKVLSLSGVVEVIRNV</sequence>
<keyword evidence="2" id="KW-1185">Reference proteome</keyword>
<dbReference type="EMBL" id="GG680370">
    <property type="protein sequence ID" value="EER06716.1"/>
    <property type="molecule type" value="Genomic_DNA"/>
</dbReference>
<dbReference type="RefSeq" id="XP_002774900.1">
    <property type="nucleotide sequence ID" value="XM_002774854.1"/>
</dbReference>
<evidence type="ECO:0000313" key="2">
    <source>
        <dbReference type="Proteomes" id="UP000007800"/>
    </source>
</evidence>
<protein>
    <submittedName>
        <fullName evidence="1">Uncharacterized protein</fullName>
    </submittedName>
</protein>
<dbReference type="AlphaFoldDB" id="C5L968"/>
<reference evidence="1 2" key="1">
    <citation type="submission" date="2008-07" db="EMBL/GenBank/DDBJ databases">
        <authorList>
            <person name="El-Sayed N."/>
            <person name="Caler E."/>
            <person name="Inman J."/>
            <person name="Amedeo P."/>
            <person name="Hass B."/>
            <person name="Wortman J."/>
        </authorList>
    </citation>
    <scope>NUCLEOTIDE SEQUENCE [LARGE SCALE GENOMIC DNA]</scope>
    <source>
        <strain evidence="2">ATCC 50983 / TXsc</strain>
    </source>
</reference>
<accession>C5L968</accession>
<dbReference type="Proteomes" id="UP000007800">
    <property type="component" value="Unassembled WGS sequence"/>
</dbReference>
<gene>
    <name evidence="1" type="ORF">Pmar_PMAR007433</name>
</gene>
<proteinExistence type="predicted"/>
<dbReference type="OrthoDB" id="437166at2759"/>
<name>C5L968_PERM5</name>
<organism evidence="2">
    <name type="scientific">Perkinsus marinus (strain ATCC 50983 / TXsc)</name>
    <dbReference type="NCBI Taxonomy" id="423536"/>
    <lineage>
        <taxon>Eukaryota</taxon>
        <taxon>Sar</taxon>
        <taxon>Alveolata</taxon>
        <taxon>Perkinsozoa</taxon>
        <taxon>Perkinsea</taxon>
        <taxon>Perkinsida</taxon>
        <taxon>Perkinsidae</taxon>
        <taxon>Perkinsus</taxon>
    </lineage>
</organism>
<dbReference type="GeneID" id="9056575"/>
<dbReference type="OMA" id="DEVGPCH"/>